<dbReference type="EMBL" id="MHLO01000034">
    <property type="protein sequence ID" value="OGZ11415.1"/>
    <property type="molecule type" value="Genomic_DNA"/>
</dbReference>
<reference evidence="6 7" key="1">
    <citation type="journal article" date="2016" name="Nat. Commun.">
        <title>Thousands of microbial genomes shed light on interconnected biogeochemical processes in an aquifer system.</title>
        <authorList>
            <person name="Anantharaman K."/>
            <person name="Brown C.T."/>
            <person name="Hug L.A."/>
            <person name="Sharon I."/>
            <person name="Castelle C.J."/>
            <person name="Probst A.J."/>
            <person name="Thomas B.C."/>
            <person name="Singh A."/>
            <person name="Wilkins M.J."/>
            <person name="Karaoz U."/>
            <person name="Brodie E.L."/>
            <person name="Williams K.H."/>
            <person name="Hubbard S.S."/>
            <person name="Banfield J.F."/>
        </authorList>
    </citation>
    <scope>NUCLEOTIDE SEQUENCE [LARGE SCALE GENOMIC DNA]</scope>
</reference>
<feature type="transmembrane region" description="Helical" evidence="4">
    <location>
        <begin position="129"/>
        <end position="150"/>
    </location>
</feature>
<feature type="transmembrane region" description="Helical" evidence="4">
    <location>
        <begin position="156"/>
        <end position="179"/>
    </location>
</feature>
<evidence type="ECO:0000256" key="3">
    <source>
        <dbReference type="ARBA" id="ARBA00023136"/>
    </source>
</evidence>
<name>A0A1G2DCP1_9BACT</name>
<dbReference type="Pfam" id="PF07690">
    <property type="entry name" value="MFS_1"/>
    <property type="match status" value="1"/>
</dbReference>
<feature type="transmembrane region" description="Helical" evidence="4">
    <location>
        <begin position="68"/>
        <end position="88"/>
    </location>
</feature>
<dbReference type="Gene3D" id="1.20.1250.20">
    <property type="entry name" value="MFS general substrate transporter like domains"/>
    <property type="match status" value="1"/>
</dbReference>
<comment type="caution">
    <text evidence="6">The sequence shown here is derived from an EMBL/GenBank/DDBJ whole genome shotgun (WGS) entry which is preliminary data.</text>
</comment>
<gene>
    <name evidence="6" type="ORF">A3C93_01715</name>
</gene>
<sequence>MSTAYKLLLFSSLIATFADSLFGPLYAIYVEGIGGDLLDVGNTIALYSVATGILIIVAGKVSDRIPKALLTTSGFALAAFGTLAYLVIQTPVQLYALQIVFAVSTAFLSAPFSALLAKHINKGEEGFMWALEGGGGKILFGVGVSIGTFITHAFGFVAVFLIIFCLQVCAAISQAILFTRSRKTTEVTRQ</sequence>
<evidence type="ECO:0000256" key="1">
    <source>
        <dbReference type="ARBA" id="ARBA00022692"/>
    </source>
</evidence>
<dbReference type="AlphaFoldDB" id="A0A1G2DCP1"/>
<keyword evidence="2 4" id="KW-1133">Transmembrane helix</keyword>
<evidence type="ECO:0000259" key="5">
    <source>
        <dbReference type="PROSITE" id="PS50850"/>
    </source>
</evidence>
<evidence type="ECO:0000256" key="2">
    <source>
        <dbReference type="ARBA" id="ARBA00022989"/>
    </source>
</evidence>
<protein>
    <recommendedName>
        <fullName evidence="5">Major facilitator superfamily (MFS) profile domain-containing protein</fullName>
    </recommendedName>
</protein>
<dbReference type="SUPFAM" id="SSF103473">
    <property type="entry name" value="MFS general substrate transporter"/>
    <property type="match status" value="1"/>
</dbReference>
<keyword evidence="1 4" id="KW-0812">Transmembrane</keyword>
<feature type="domain" description="Major facilitator superfamily (MFS) profile" evidence="5">
    <location>
        <begin position="4"/>
        <end position="190"/>
    </location>
</feature>
<organism evidence="6 7">
    <name type="scientific">Candidatus Lloydbacteria bacterium RIFCSPHIGHO2_02_FULL_54_17</name>
    <dbReference type="NCBI Taxonomy" id="1798664"/>
    <lineage>
        <taxon>Bacteria</taxon>
        <taxon>Candidatus Lloydiibacteriota</taxon>
    </lineage>
</organism>
<feature type="transmembrane region" description="Helical" evidence="4">
    <location>
        <begin position="43"/>
        <end position="61"/>
    </location>
</feature>
<dbReference type="PANTHER" id="PTHR23518">
    <property type="entry name" value="C-METHYLTRANSFERASE"/>
    <property type="match status" value="1"/>
</dbReference>
<dbReference type="PROSITE" id="PS50850">
    <property type="entry name" value="MFS"/>
    <property type="match status" value="1"/>
</dbReference>
<accession>A0A1G2DCP1</accession>
<proteinExistence type="predicted"/>
<dbReference type="Proteomes" id="UP000178636">
    <property type="component" value="Unassembled WGS sequence"/>
</dbReference>
<dbReference type="GO" id="GO:0022857">
    <property type="term" value="F:transmembrane transporter activity"/>
    <property type="evidence" value="ECO:0007669"/>
    <property type="project" value="InterPro"/>
</dbReference>
<feature type="transmembrane region" description="Helical" evidence="4">
    <location>
        <begin position="94"/>
        <end position="117"/>
    </location>
</feature>
<dbReference type="InterPro" id="IPR036259">
    <property type="entry name" value="MFS_trans_sf"/>
</dbReference>
<evidence type="ECO:0000256" key="4">
    <source>
        <dbReference type="SAM" id="Phobius"/>
    </source>
</evidence>
<dbReference type="InterPro" id="IPR011701">
    <property type="entry name" value="MFS"/>
</dbReference>
<keyword evidence="3 4" id="KW-0472">Membrane</keyword>
<evidence type="ECO:0000313" key="6">
    <source>
        <dbReference type="EMBL" id="OGZ11415.1"/>
    </source>
</evidence>
<evidence type="ECO:0000313" key="7">
    <source>
        <dbReference type="Proteomes" id="UP000178636"/>
    </source>
</evidence>
<dbReference type="STRING" id="1798664.A3C93_01715"/>
<dbReference type="InterPro" id="IPR020846">
    <property type="entry name" value="MFS_dom"/>
</dbReference>
<dbReference type="PANTHER" id="PTHR23518:SF2">
    <property type="entry name" value="MAJOR FACILITATOR SUPERFAMILY TRANSPORTER"/>
    <property type="match status" value="1"/>
</dbReference>